<evidence type="ECO:0000259" key="9">
    <source>
        <dbReference type="PROSITE" id="PS51032"/>
    </source>
</evidence>
<name>A0ABR2RCN7_9ROSI</name>
<evidence type="ECO:0000256" key="6">
    <source>
        <dbReference type="ARBA" id="ARBA00023163"/>
    </source>
</evidence>
<protein>
    <recommendedName>
        <fullName evidence="9">AP2/ERF domain-containing protein</fullName>
    </recommendedName>
</protein>
<accession>A0ABR2RCN7</accession>
<evidence type="ECO:0000313" key="10">
    <source>
        <dbReference type="EMBL" id="KAK9010713.1"/>
    </source>
</evidence>
<dbReference type="Pfam" id="PF00847">
    <property type="entry name" value="AP2"/>
    <property type="match status" value="1"/>
</dbReference>
<comment type="similarity">
    <text evidence="8">Belongs to the AP2/ERF transcription factor family. ERF subfamily.</text>
</comment>
<dbReference type="PROSITE" id="PS51032">
    <property type="entry name" value="AP2_ERF"/>
    <property type="match status" value="1"/>
</dbReference>
<keyword evidence="5" id="KW-0010">Activator</keyword>
<dbReference type="PRINTS" id="PR00367">
    <property type="entry name" value="ETHRSPELEMNT"/>
</dbReference>
<reference evidence="10 11" key="1">
    <citation type="journal article" date="2024" name="G3 (Bethesda)">
        <title>Genome assembly of Hibiscus sabdariffa L. provides insights into metabolisms of medicinal natural products.</title>
        <authorList>
            <person name="Kim T."/>
        </authorList>
    </citation>
    <scope>NUCLEOTIDE SEQUENCE [LARGE SCALE GENOMIC DNA]</scope>
    <source>
        <strain evidence="10">TK-2024</strain>
        <tissue evidence="10">Old leaves</tissue>
    </source>
</reference>
<dbReference type="EMBL" id="JBBPBN010000023">
    <property type="protein sequence ID" value="KAK9010713.1"/>
    <property type="molecule type" value="Genomic_DNA"/>
</dbReference>
<dbReference type="InterPro" id="IPR036955">
    <property type="entry name" value="AP2/ERF_dom_sf"/>
</dbReference>
<dbReference type="InterPro" id="IPR016177">
    <property type="entry name" value="DNA-bd_dom_sf"/>
</dbReference>
<dbReference type="InterPro" id="IPR001471">
    <property type="entry name" value="AP2/ERF_dom"/>
</dbReference>
<dbReference type="Proteomes" id="UP001396334">
    <property type="component" value="Unassembled WGS sequence"/>
</dbReference>
<gene>
    <name evidence="10" type="ORF">V6N11_043583</name>
</gene>
<dbReference type="Gene3D" id="3.30.730.10">
    <property type="entry name" value="AP2/ERF domain"/>
    <property type="match status" value="1"/>
</dbReference>
<keyword evidence="7" id="KW-0539">Nucleus</keyword>
<keyword evidence="2" id="KW-0936">Ethylene signaling pathway</keyword>
<proteinExistence type="inferred from homology"/>
<evidence type="ECO:0000256" key="4">
    <source>
        <dbReference type="ARBA" id="ARBA00023125"/>
    </source>
</evidence>
<dbReference type="PANTHER" id="PTHR31194:SF197">
    <property type="entry name" value="OS12G0582900 PROTEIN"/>
    <property type="match status" value="1"/>
</dbReference>
<evidence type="ECO:0000256" key="2">
    <source>
        <dbReference type="ARBA" id="ARBA00022745"/>
    </source>
</evidence>
<comment type="subcellular location">
    <subcellularLocation>
        <location evidence="1">Nucleus</location>
    </subcellularLocation>
</comment>
<dbReference type="SUPFAM" id="SSF54171">
    <property type="entry name" value="DNA-binding domain"/>
    <property type="match status" value="1"/>
</dbReference>
<sequence length="278" mass="31116">MARKRKAGEVEQPMAWDEVVKEAAAVAGGARRRKRRGFLGVRQRPSGRWVAEIKDTIQKVRVWLGTYDTAEEAAMAYDEAACLLRGPNTKTNFSPCSNPNPALSSKISNLVLQRLNSNSCSAPLPVSEPTDPQSVDEYKEELLEMDTLNDHDFISISNEDIKSTSEEMEGMDLRFVDNIGSSCYCSPFQIAEVMGTAMEEEEETWMMSGAMKRMAYERKVSASLYAFNGITELLRLKFGEENERICEELTELGNACNKKKGKEAEGKPTIFIGFEPRV</sequence>
<dbReference type="SMART" id="SM00380">
    <property type="entry name" value="AP2"/>
    <property type="match status" value="1"/>
</dbReference>
<organism evidence="10 11">
    <name type="scientific">Hibiscus sabdariffa</name>
    <name type="common">roselle</name>
    <dbReference type="NCBI Taxonomy" id="183260"/>
    <lineage>
        <taxon>Eukaryota</taxon>
        <taxon>Viridiplantae</taxon>
        <taxon>Streptophyta</taxon>
        <taxon>Embryophyta</taxon>
        <taxon>Tracheophyta</taxon>
        <taxon>Spermatophyta</taxon>
        <taxon>Magnoliopsida</taxon>
        <taxon>eudicotyledons</taxon>
        <taxon>Gunneridae</taxon>
        <taxon>Pentapetalae</taxon>
        <taxon>rosids</taxon>
        <taxon>malvids</taxon>
        <taxon>Malvales</taxon>
        <taxon>Malvaceae</taxon>
        <taxon>Malvoideae</taxon>
        <taxon>Hibiscus</taxon>
    </lineage>
</organism>
<evidence type="ECO:0000256" key="5">
    <source>
        <dbReference type="ARBA" id="ARBA00023159"/>
    </source>
</evidence>
<dbReference type="PANTHER" id="PTHR31194">
    <property type="entry name" value="SHN SHINE , DNA BINDING / TRANSCRIPTION FACTOR"/>
    <property type="match status" value="1"/>
</dbReference>
<keyword evidence="6" id="KW-0804">Transcription</keyword>
<evidence type="ECO:0000256" key="8">
    <source>
        <dbReference type="ARBA" id="ARBA00024343"/>
    </source>
</evidence>
<evidence type="ECO:0000313" key="11">
    <source>
        <dbReference type="Proteomes" id="UP001396334"/>
    </source>
</evidence>
<dbReference type="CDD" id="cd00018">
    <property type="entry name" value="AP2"/>
    <property type="match status" value="1"/>
</dbReference>
<evidence type="ECO:0000256" key="3">
    <source>
        <dbReference type="ARBA" id="ARBA00023015"/>
    </source>
</evidence>
<keyword evidence="11" id="KW-1185">Reference proteome</keyword>
<dbReference type="InterPro" id="IPR050913">
    <property type="entry name" value="AP2/ERF_ERF"/>
</dbReference>
<keyword evidence="3" id="KW-0805">Transcription regulation</keyword>
<keyword evidence="4" id="KW-0238">DNA-binding</keyword>
<evidence type="ECO:0000256" key="7">
    <source>
        <dbReference type="ARBA" id="ARBA00023242"/>
    </source>
</evidence>
<feature type="domain" description="AP2/ERF" evidence="9">
    <location>
        <begin position="37"/>
        <end position="94"/>
    </location>
</feature>
<evidence type="ECO:0000256" key="1">
    <source>
        <dbReference type="ARBA" id="ARBA00004123"/>
    </source>
</evidence>
<comment type="caution">
    <text evidence="10">The sequence shown here is derived from an EMBL/GenBank/DDBJ whole genome shotgun (WGS) entry which is preliminary data.</text>
</comment>